<proteinExistence type="predicted"/>
<dbReference type="SUPFAM" id="SSF47413">
    <property type="entry name" value="lambda repressor-like DNA-binding domains"/>
    <property type="match status" value="1"/>
</dbReference>
<dbReference type="GO" id="GO:0003677">
    <property type="term" value="F:DNA binding"/>
    <property type="evidence" value="ECO:0007669"/>
    <property type="project" value="UniProtKB-KW"/>
</dbReference>
<evidence type="ECO:0000256" key="1">
    <source>
        <dbReference type="ARBA" id="ARBA00023125"/>
    </source>
</evidence>
<dbReference type="Gene3D" id="1.10.260.40">
    <property type="entry name" value="lambda repressor-like DNA-binding domains"/>
    <property type="match status" value="1"/>
</dbReference>
<dbReference type="EMBL" id="QPJT01000005">
    <property type="protein sequence ID" value="RCX18314.1"/>
    <property type="molecule type" value="Genomic_DNA"/>
</dbReference>
<name>A0A369BF46_9FIRM</name>
<feature type="domain" description="HTH cro/C1-type" evidence="2">
    <location>
        <begin position="13"/>
        <end position="67"/>
    </location>
</feature>
<dbReference type="InterPro" id="IPR010982">
    <property type="entry name" value="Lambda_DNA-bd_dom_sf"/>
</dbReference>
<keyword evidence="1" id="KW-0238">DNA-binding</keyword>
<reference evidence="3 4" key="1">
    <citation type="submission" date="2018-07" db="EMBL/GenBank/DDBJ databases">
        <title>Genomic Encyclopedia of Type Strains, Phase IV (KMG-IV): sequencing the most valuable type-strain genomes for metagenomic binning, comparative biology and taxonomic classification.</title>
        <authorList>
            <person name="Goeker M."/>
        </authorList>
    </citation>
    <scope>NUCLEOTIDE SEQUENCE [LARGE SCALE GENOMIC DNA]</scope>
    <source>
        <strain evidence="3 4">DSM 27016</strain>
    </source>
</reference>
<dbReference type="PROSITE" id="PS50943">
    <property type="entry name" value="HTH_CROC1"/>
    <property type="match status" value="1"/>
</dbReference>
<evidence type="ECO:0000313" key="4">
    <source>
        <dbReference type="Proteomes" id="UP000253034"/>
    </source>
</evidence>
<dbReference type="PANTHER" id="PTHR46558">
    <property type="entry name" value="TRACRIPTIONAL REGULATORY PROTEIN-RELATED-RELATED"/>
    <property type="match status" value="1"/>
</dbReference>
<dbReference type="Proteomes" id="UP000253034">
    <property type="component" value="Unassembled WGS sequence"/>
</dbReference>
<evidence type="ECO:0000313" key="3">
    <source>
        <dbReference type="EMBL" id="RCX18314.1"/>
    </source>
</evidence>
<dbReference type="PANTHER" id="PTHR46558:SF11">
    <property type="entry name" value="HTH-TYPE TRANSCRIPTIONAL REGULATOR XRE"/>
    <property type="match status" value="1"/>
</dbReference>
<comment type="caution">
    <text evidence="3">The sequence shown here is derived from an EMBL/GenBank/DDBJ whole genome shotgun (WGS) entry which is preliminary data.</text>
</comment>
<accession>A0A369BF46</accession>
<dbReference type="Pfam" id="PF01381">
    <property type="entry name" value="HTH_3"/>
    <property type="match status" value="1"/>
</dbReference>
<keyword evidence="4" id="KW-1185">Reference proteome</keyword>
<dbReference type="SMART" id="SM00530">
    <property type="entry name" value="HTH_XRE"/>
    <property type="match status" value="1"/>
</dbReference>
<dbReference type="InterPro" id="IPR001387">
    <property type="entry name" value="Cro/C1-type_HTH"/>
</dbReference>
<dbReference type="AlphaFoldDB" id="A0A369BF46"/>
<protein>
    <submittedName>
        <fullName evidence="3">Helix-turn-helix protein</fullName>
    </submittedName>
</protein>
<dbReference type="CDD" id="cd00093">
    <property type="entry name" value="HTH_XRE"/>
    <property type="match status" value="1"/>
</dbReference>
<sequence length="118" mass="13159">MRIMNSVTLGQRLRLLIKEKEMKQKEIGEALGVKLSTLSGYINDKREPTLASLKEMAGYFNVTVDFLIGYSEERVYNHGHVPEEADMPAEKPENVRHLRKARGVKAGAAAKEEAECAG</sequence>
<evidence type="ECO:0000259" key="2">
    <source>
        <dbReference type="PROSITE" id="PS50943"/>
    </source>
</evidence>
<gene>
    <name evidence="3" type="ORF">DFR58_10573</name>
</gene>
<organism evidence="3 4">
    <name type="scientific">Anaerobacterium chartisolvens</name>
    <dbReference type="NCBI Taxonomy" id="1297424"/>
    <lineage>
        <taxon>Bacteria</taxon>
        <taxon>Bacillati</taxon>
        <taxon>Bacillota</taxon>
        <taxon>Clostridia</taxon>
        <taxon>Eubacteriales</taxon>
        <taxon>Oscillospiraceae</taxon>
        <taxon>Anaerobacterium</taxon>
    </lineage>
</organism>